<reference evidence="2" key="1">
    <citation type="journal article" date="2017" name="Acta Aliment.">
        <title>Plant polysaccharide degrading enzyme system of Thermpbifida cellulosilytica TB100 revealed by de novo genome project data.</title>
        <authorList>
            <person name="Toth A."/>
            <person name="Baka E."/>
            <person name="Luzics S."/>
            <person name="Bata-Vidacs I."/>
            <person name="Nagy I."/>
            <person name="Balint B."/>
            <person name="Herceg R."/>
            <person name="Olasz F."/>
            <person name="Wilk T."/>
            <person name="Nagy T."/>
            <person name="Kriszt B."/>
            <person name="Nagy I."/>
            <person name="Kukolya J."/>
        </authorList>
    </citation>
    <scope>NUCLEOTIDE SEQUENCE [LARGE SCALE GENOMIC DNA]</scope>
    <source>
        <strain evidence="2">TB100</strain>
    </source>
</reference>
<dbReference type="EMBL" id="LGEM01000088">
    <property type="protein sequence ID" value="KUP96622.1"/>
    <property type="molecule type" value="Genomic_DNA"/>
</dbReference>
<organism evidence="1 2">
    <name type="scientific">Thermobifida cellulosilytica TB100</name>
    <dbReference type="NCBI Taxonomy" id="665004"/>
    <lineage>
        <taxon>Bacteria</taxon>
        <taxon>Bacillati</taxon>
        <taxon>Actinomycetota</taxon>
        <taxon>Actinomycetes</taxon>
        <taxon>Streptosporangiales</taxon>
        <taxon>Nocardiopsidaceae</taxon>
        <taxon>Thermobifida</taxon>
    </lineage>
</organism>
<dbReference type="Proteomes" id="UP000074382">
    <property type="component" value="Unassembled WGS sequence"/>
</dbReference>
<dbReference type="STRING" id="665004.AC529_11625"/>
<accession>A0A147KH61</accession>
<name>A0A147KH61_THECS</name>
<dbReference type="RefSeq" id="WP_068753352.1">
    <property type="nucleotide sequence ID" value="NZ_KQ950180.1"/>
</dbReference>
<dbReference type="OrthoDB" id="3655061at2"/>
<proteinExistence type="predicted"/>
<keyword evidence="2" id="KW-1185">Reference proteome</keyword>
<dbReference type="PATRIC" id="fig|665004.4.peg.627"/>
<evidence type="ECO:0000313" key="2">
    <source>
        <dbReference type="Proteomes" id="UP000074382"/>
    </source>
</evidence>
<gene>
    <name evidence="1" type="ORF">AC529_11625</name>
</gene>
<comment type="caution">
    <text evidence="1">The sequence shown here is derived from an EMBL/GenBank/DDBJ whole genome shotgun (WGS) entry which is preliminary data.</text>
</comment>
<sequence>MQETVAAAIAHLARTDPTAARVAESALDTLVSGRRLEALTQHAVQEFCWYVLPVRFSSEPSEWQFVTDSLSSLFRLLDLDRYADICTSERTREVLRAYTASHDSGLAAYERHMRSSGVTPPDLPELTWGTALGRAEIEAYQETSAVLELAIAAGEVRPGARGWRVAQEERARSFLTQPDASGLSHLDKIRQERVAEWLASRSHPHREHLFPLRGQIAAGAEVPHDAPEALAPVRRLLDYAADGINLTQIGYMSPAVVRALCEEFGWATSPSPPRSETDVMQLIALHKLLRTMRAVRRSGRRLVLTRHGRQLREDVGELWRAVAESVLMTDGFEQAATETLLGLLLLRSPRSVVTPRRDEDVDIAEEACKLLIRAGWEDDVTGGRPRTDQVRSVLITVVWLLEILGCVAGPDLLGEGRAKRLTKVGRAFALTAIHLSATAPSASI</sequence>
<dbReference type="AlphaFoldDB" id="A0A147KH61"/>
<evidence type="ECO:0000313" key="1">
    <source>
        <dbReference type="EMBL" id="KUP96622.1"/>
    </source>
</evidence>
<protein>
    <submittedName>
        <fullName evidence="1">Uncharacterized protein</fullName>
    </submittedName>
</protein>